<name>A0A017SAU4_ASPRC</name>
<gene>
    <name evidence="4" type="ORF">EURHEDRAFT_404165</name>
</gene>
<sequence length="778" mass="86330">MPSRTTPSTDNIVVIGGGASGLAVILQLVKRFRAGKPVRKITLIEKKDEAGPGLAYSPDCTGTILNMTKSTMGLYPDNPNHFNEWKNDPNLKLYPFRESYGDYLRAMWSQSVEDVRQMGGEISFIQDEVQDINRDDDGTFTLTLQKNAKTLFAKDVVLAVGNFTVTANPHLSHLPGYFSSPWPTTRLMSLPADAPIIILGSRLSAIDAANALVDNGHRGPITFMSRSGRLPKVQGAPVPFPRRHNLYTLAKHVHAPTRVGASFASLMSGIMEEVSHLAGNDWSWLLQNHDCPMEELESDIKDAQEGRAGWQTVLKSTAPLVERYWRSLEMHDKKLFYDKFYSTWMRYRHGMPVENGEKILKMMKRGQLKVVKGREIESNGNGFFANTSEGKIEASYVVEATGQECRVTHAPSPLIQATMRKGMATPHPLGGFVVNFDTLSTSPGLYTIGSFTQGTHFYVSSVDRIAEHASRLADSLTGEPLARPLHVAVFLRGDPFSHIMASKLVPRLLAAGHMPFLFVLPAGKSPANGTTAPVRARQLAFFERALMKQHVTPFLKDVPQNGAECLSLDQMRSTYGILVQEVDLAPSEETLHRHYIDVGLSLDCTTTRHLSTDIQNYFSWPRQLLNLHSTASLNADRSSYHLHDMQDCCDRDQFDLHTLSAEYSEPIIDSRNHSCVLGVDLAADLVDRVSRGKDLPKALRTANRPNTKEVNGGQQKDLPKVSTDGLVETIVKSYASPEHQGHFQKHLAGVVKSWSEEGNSKESGKESGKENRFCVECH</sequence>
<dbReference type="AlphaFoldDB" id="A0A017SAU4"/>
<evidence type="ECO:0000313" key="5">
    <source>
        <dbReference type="Proteomes" id="UP000019804"/>
    </source>
</evidence>
<dbReference type="OrthoDB" id="10268103at2759"/>
<dbReference type="InterPro" id="IPR038732">
    <property type="entry name" value="HpyO/CreE_NAD-binding"/>
</dbReference>
<evidence type="ECO:0000259" key="3">
    <source>
        <dbReference type="Pfam" id="PF13454"/>
    </source>
</evidence>
<keyword evidence="5" id="KW-1185">Reference proteome</keyword>
<dbReference type="RefSeq" id="XP_040637447.1">
    <property type="nucleotide sequence ID" value="XM_040780288.1"/>
</dbReference>
<dbReference type="EMBL" id="KK088430">
    <property type="protein sequence ID" value="EYE93759.1"/>
    <property type="molecule type" value="Genomic_DNA"/>
</dbReference>
<dbReference type="HOGENOM" id="CLU_020215_1_0_1"/>
<dbReference type="PANTHER" id="PTHR40254:SF1">
    <property type="entry name" value="BLR0577 PROTEIN"/>
    <property type="match status" value="1"/>
</dbReference>
<keyword evidence="2" id="KW-1133">Transmembrane helix</keyword>
<dbReference type="Proteomes" id="UP000019804">
    <property type="component" value="Unassembled WGS sequence"/>
</dbReference>
<evidence type="ECO:0000256" key="1">
    <source>
        <dbReference type="SAM" id="MobiDB-lite"/>
    </source>
</evidence>
<dbReference type="PANTHER" id="PTHR40254">
    <property type="entry name" value="BLR0577 PROTEIN"/>
    <property type="match status" value="1"/>
</dbReference>
<evidence type="ECO:0000256" key="2">
    <source>
        <dbReference type="SAM" id="Phobius"/>
    </source>
</evidence>
<dbReference type="STRING" id="1388766.A0A017SAU4"/>
<reference evidence="5" key="1">
    <citation type="journal article" date="2014" name="Nat. Commun.">
        <title>Genomic adaptations of the halophilic Dead Sea filamentous fungus Eurotium rubrum.</title>
        <authorList>
            <person name="Kis-Papo T."/>
            <person name="Weig A.R."/>
            <person name="Riley R."/>
            <person name="Persoh D."/>
            <person name="Salamov A."/>
            <person name="Sun H."/>
            <person name="Lipzen A."/>
            <person name="Wasser S.P."/>
            <person name="Rambold G."/>
            <person name="Grigoriev I.V."/>
            <person name="Nevo E."/>
        </authorList>
    </citation>
    <scope>NUCLEOTIDE SEQUENCE [LARGE SCALE GENOMIC DNA]</scope>
    <source>
        <strain evidence="5">CBS 135680</strain>
    </source>
</reference>
<keyword evidence="2" id="KW-0472">Membrane</keyword>
<dbReference type="GeneID" id="63695412"/>
<feature type="domain" description="FAD-dependent urate hydroxylase HpyO/Asp monooxygenase CreE-like FAD/NAD(P)-binding" evidence="3">
    <location>
        <begin position="13"/>
        <end position="162"/>
    </location>
</feature>
<dbReference type="SUPFAM" id="SSF51905">
    <property type="entry name" value="FAD/NAD(P)-binding domain"/>
    <property type="match status" value="1"/>
</dbReference>
<dbReference type="Pfam" id="PF13454">
    <property type="entry name" value="NAD_binding_9"/>
    <property type="match status" value="1"/>
</dbReference>
<organism evidence="4 5">
    <name type="scientific">Aspergillus ruber (strain CBS 135680)</name>
    <dbReference type="NCBI Taxonomy" id="1388766"/>
    <lineage>
        <taxon>Eukaryota</taxon>
        <taxon>Fungi</taxon>
        <taxon>Dikarya</taxon>
        <taxon>Ascomycota</taxon>
        <taxon>Pezizomycotina</taxon>
        <taxon>Eurotiomycetes</taxon>
        <taxon>Eurotiomycetidae</taxon>
        <taxon>Eurotiales</taxon>
        <taxon>Aspergillaceae</taxon>
        <taxon>Aspergillus</taxon>
        <taxon>Aspergillus subgen. Aspergillus</taxon>
    </lineage>
</organism>
<dbReference type="InterPro" id="IPR052189">
    <property type="entry name" value="L-asp_N-monooxygenase_NS-form"/>
</dbReference>
<keyword evidence="2" id="KW-0812">Transmembrane</keyword>
<feature type="transmembrane region" description="Helical" evidence="2">
    <location>
        <begin position="12"/>
        <end position="29"/>
    </location>
</feature>
<protein>
    <submittedName>
        <fullName evidence="4">FAD/NAD(P)-binding domain-containing protein</fullName>
    </submittedName>
</protein>
<feature type="region of interest" description="Disordered" evidence="1">
    <location>
        <begin position="754"/>
        <end position="778"/>
    </location>
</feature>
<accession>A0A017SAU4</accession>
<dbReference type="InterPro" id="IPR036188">
    <property type="entry name" value="FAD/NAD-bd_sf"/>
</dbReference>
<evidence type="ECO:0000313" key="4">
    <source>
        <dbReference type="EMBL" id="EYE93759.1"/>
    </source>
</evidence>
<dbReference type="Gene3D" id="3.50.50.60">
    <property type="entry name" value="FAD/NAD(P)-binding domain"/>
    <property type="match status" value="1"/>
</dbReference>
<proteinExistence type="predicted"/>